<dbReference type="Pfam" id="PF13432">
    <property type="entry name" value="TPR_16"/>
    <property type="match status" value="3"/>
</dbReference>
<gene>
    <name evidence="5" type="ORF">A8950_2002</name>
</gene>
<dbReference type="Pfam" id="PF13174">
    <property type="entry name" value="TPR_6"/>
    <property type="match status" value="1"/>
</dbReference>
<dbReference type="InterPro" id="IPR011990">
    <property type="entry name" value="TPR-like_helical_dom_sf"/>
</dbReference>
<proteinExistence type="predicted"/>
<keyword evidence="1" id="KW-0677">Repeat</keyword>
<accession>A0A4R6WTG0</accession>
<reference evidence="5 6" key="1">
    <citation type="submission" date="2019-03" db="EMBL/GenBank/DDBJ databases">
        <title>Genomic Encyclopedia of Type Strains, Phase III (KMG-III): the genomes of soil and plant-associated and newly described type strains.</title>
        <authorList>
            <person name="Whitman W."/>
        </authorList>
    </citation>
    <scope>NUCLEOTIDE SEQUENCE [LARGE SCALE GENOMIC DNA]</scope>
    <source>
        <strain evidence="5 6">CGMCC 1.7660</strain>
    </source>
</reference>
<dbReference type="EMBL" id="SNYW01000008">
    <property type="protein sequence ID" value="TDQ82180.1"/>
    <property type="molecule type" value="Genomic_DNA"/>
</dbReference>
<dbReference type="InterPro" id="IPR019734">
    <property type="entry name" value="TPR_rpt"/>
</dbReference>
<feature type="repeat" description="TPR" evidence="3">
    <location>
        <begin position="80"/>
        <end position="113"/>
    </location>
</feature>
<dbReference type="SUPFAM" id="SSF48452">
    <property type="entry name" value="TPR-like"/>
    <property type="match status" value="1"/>
</dbReference>
<evidence type="ECO:0000313" key="5">
    <source>
        <dbReference type="EMBL" id="TDQ82180.1"/>
    </source>
</evidence>
<feature type="repeat" description="TPR" evidence="3">
    <location>
        <begin position="114"/>
        <end position="147"/>
    </location>
</feature>
<comment type="caution">
    <text evidence="5">The sequence shown here is derived from an EMBL/GenBank/DDBJ whole genome shotgun (WGS) entry which is preliminary data.</text>
</comment>
<keyword evidence="4" id="KW-0732">Signal</keyword>
<dbReference type="Gene3D" id="1.25.40.10">
    <property type="entry name" value="Tetratricopeptide repeat domain"/>
    <property type="match status" value="2"/>
</dbReference>
<keyword evidence="6" id="KW-1185">Reference proteome</keyword>
<dbReference type="InterPro" id="IPR050498">
    <property type="entry name" value="Ycf3"/>
</dbReference>
<dbReference type="PANTHER" id="PTHR44858:SF1">
    <property type="entry name" value="UDP-N-ACETYLGLUCOSAMINE--PEPTIDE N-ACETYLGLUCOSAMINYLTRANSFERASE SPINDLY-RELATED"/>
    <property type="match status" value="1"/>
</dbReference>
<evidence type="ECO:0000256" key="2">
    <source>
        <dbReference type="ARBA" id="ARBA00022803"/>
    </source>
</evidence>
<dbReference type="PANTHER" id="PTHR44858">
    <property type="entry name" value="TETRATRICOPEPTIDE REPEAT PROTEIN 6"/>
    <property type="match status" value="1"/>
</dbReference>
<feature type="repeat" description="TPR" evidence="3">
    <location>
        <begin position="182"/>
        <end position="215"/>
    </location>
</feature>
<sequence length="365" mass="38986">MRLPLVALLLSLAVMPAAMPVLADDKPAEPPADAPAATEQAPQPLHPLLESCVSSPTPDAATIACSSAIDSRQLQGDALAMALYARGMAQARRGQMQAGILDFTAAIDLAPDATDALYARGSAQAQIQRHDLAVADYDRVLKIEPRDLDSLYRRAWSLTMLGRDKEAVADLTAVIQQVPDDIDAIMDRGGLLIRLGDFKAAIADFDRVLKSEKDAAAAHYNRGRAHALLGDAAAAQRDFAAARAARAENPYAALREYLAASQAGKPEQKLLEDAIQHFPIDQWPLPVLACLAGQISESDLLAAAGTVNKVTAQRLAQEAHFYLGEAAWAKKDAKAARAHFEAAAKGDRTVPEVIDAGWRLAQLKP</sequence>
<dbReference type="OrthoDB" id="146908at2"/>
<dbReference type="AlphaFoldDB" id="A0A4R6WTG0"/>
<feature type="signal peptide" evidence="4">
    <location>
        <begin position="1"/>
        <end position="23"/>
    </location>
</feature>
<evidence type="ECO:0000256" key="4">
    <source>
        <dbReference type="SAM" id="SignalP"/>
    </source>
</evidence>
<dbReference type="Proteomes" id="UP000295783">
    <property type="component" value="Unassembled WGS sequence"/>
</dbReference>
<keyword evidence="2 3" id="KW-0802">TPR repeat</keyword>
<protein>
    <submittedName>
        <fullName evidence="5">Tetratricopeptide repeat protein</fullName>
    </submittedName>
</protein>
<evidence type="ECO:0000313" key="6">
    <source>
        <dbReference type="Proteomes" id="UP000295783"/>
    </source>
</evidence>
<organism evidence="5 6">
    <name type="scientific">Dongia mobilis</name>
    <dbReference type="NCBI Taxonomy" id="578943"/>
    <lineage>
        <taxon>Bacteria</taxon>
        <taxon>Pseudomonadati</taxon>
        <taxon>Pseudomonadota</taxon>
        <taxon>Alphaproteobacteria</taxon>
        <taxon>Rhodospirillales</taxon>
        <taxon>Dongiaceae</taxon>
        <taxon>Dongia</taxon>
    </lineage>
</organism>
<dbReference type="RefSeq" id="WP_133613480.1">
    <property type="nucleotide sequence ID" value="NZ_SNYW01000008.1"/>
</dbReference>
<evidence type="ECO:0000256" key="1">
    <source>
        <dbReference type="ARBA" id="ARBA00022737"/>
    </source>
</evidence>
<feature type="chain" id="PRO_5020795680" evidence="4">
    <location>
        <begin position="24"/>
        <end position="365"/>
    </location>
</feature>
<evidence type="ECO:0000256" key="3">
    <source>
        <dbReference type="PROSITE-ProRule" id="PRU00339"/>
    </source>
</evidence>
<name>A0A4R6WTG0_9PROT</name>
<dbReference type="PROSITE" id="PS50005">
    <property type="entry name" value="TPR"/>
    <property type="match status" value="3"/>
</dbReference>
<dbReference type="SMART" id="SM00028">
    <property type="entry name" value="TPR"/>
    <property type="match status" value="6"/>
</dbReference>